<organism evidence="5 6">
    <name type="scientific">Halolactibacillus alkaliphilus</name>
    <dbReference type="NCBI Taxonomy" id="442899"/>
    <lineage>
        <taxon>Bacteria</taxon>
        <taxon>Bacillati</taxon>
        <taxon>Bacillota</taxon>
        <taxon>Bacilli</taxon>
        <taxon>Bacillales</taxon>
        <taxon>Bacillaceae</taxon>
        <taxon>Halolactibacillus</taxon>
    </lineage>
</organism>
<dbReference type="Gene3D" id="3.20.20.140">
    <property type="entry name" value="Metal-dependent hydrolases"/>
    <property type="match status" value="1"/>
</dbReference>
<keyword evidence="2 4" id="KW-0479">Metal-binding</keyword>
<dbReference type="PIRSF" id="PIRSF005902">
    <property type="entry name" value="DNase_TatD"/>
    <property type="match status" value="1"/>
</dbReference>
<dbReference type="Pfam" id="PF01026">
    <property type="entry name" value="TatD_DNase"/>
    <property type="match status" value="1"/>
</dbReference>
<dbReference type="Proteomes" id="UP000321400">
    <property type="component" value="Unassembled WGS sequence"/>
</dbReference>
<feature type="binding site" evidence="4">
    <location>
        <position position="87"/>
    </location>
    <ligand>
        <name>a divalent metal cation</name>
        <dbReference type="ChEBI" id="CHEBI:60240"/>
        <label>1</label>
    </ligand>
</feature>
<dbReference type="OrthoDB" id="9810005at2"/>
<dbReference type="SUPFAM" id="SSF51556">
    <property type="entry name" value="Metallo-dependent hydrolases"/>
    <property type="match status" value="1"/>
</dbReference>
<dbReference type="InterPro" id="IPR032466">
    <property type="entry name" value="Metal_Hydrolase"/>
</dbReference>
<evidence type="ECO:0000313" key="5">
    <source>
        <dbReference type="EMBL" id="GEN56390.1"/>
    </source>
</evidence>
<dbReference type="AlphaFoldDB" id="A0A511X0E3"/>
<evidence type="ECO:0000256" key="4">
    <source>
        <dbReference type="PIRSR" id="PIRSR005902-1"/>
    </source>
</evidence>
<feature type="binding site" evidence="4">
    <location>
        <position position="8"/>
    </location>
    <ligand>
        <name>a divalent metal cation</name>
        <dbReference type="ChEBI" id="CHEBI:60240"/>
        <label>1</label>
    </ligand>
</feature>
<feature type="binding site" evidence="4">
    <location>
        <position position="124"/>
    </location>
    <ligand>
        <name>a divalent metal cation</name>
        <dbReference type="ChEBI" id="CHEBI:60240"/>
        <label>2</label>
    </ligand>
</feature>
<feature type="binding site" evidence="4">
    <location>
        <position position="195"/>
    </location>
    <ligand>
        <name>a divalent metal cation</name>
        <dbReference type="ChEBI" id="CHEBI:60240"/>
        <label>1</label>
    </ligand>
</feature>
<dbReference type="STRING" id="442899.SAMN05720591_12237"/>
<reference evidence="5 6" key="1">
    <citation type="submission" date="2019-07" db="EMBL/GenBank/DDBJ databases">
        <title>Whole genome shotgun sequence of Halolactibacillus alkaliphilus NBRC 103919.</title>
        <authorList>
            <person name="Hosoyama A."/>
            <person name="Uohara A."/>
            <person name="Ohji S."/>
            <person name="Ichikawa N."/>
        </authorList>
    </citation>
    <scope>NUCLEOTIDE SEQUENCE [LARGE SCALE GENOMIC DNA]</scope>
    <source>
        <strain evidence="5 6">NBRC 103919</strain>
    </source>
</reference>
<keyword evidence="6" id="KW-1185">Reference proteome</keyword>
<proteinExistence type="inferred from homology"/>
<comment type="similarity">
    <text evidence="1">Belongs to the metallo-dependent hydrolases superfamily. TatD-type hydrolase family.</text>
</comment>
<evidence type="ECO:0000256" key="2">
    <source>
        <dbReference type="ARBA" id="ARBA00022723"/>
    </source>
</evidence>
<evidence type="ECO:0000313" key="6">
    <source>
        <dbReference type="Proteomes" id="UP000321400"/>
    </source>
</evidence>
<comment type="caution">
    <text evidence="5">The sequence shown here is derived from an EMBL/GenBank/DDBJ whole genome shotgun (WGS) entry which is preliminary data.</text>
</comment>
<dbReference type="InterPro" id="IPR001130">
    <property type="entry name" value="TatD-like"/>
</dbReference>
<dbReference type="GO" id="GO:0046872">
    <property type="term" value="F:metal ion binding"/>
    <property type="evidence" value="ECO:0007669"/>
    <property type="project" value="UniProtKB-KW"/>
</dbReference>
<sequence length="245" mass="28976">MRNFVDFHVHIDYYPNYREIFNYYDNNKIYALFVTNFPEVFKKSLESFSASKYVKIALGYHPEMIKIKPFNKRLFNQYIGKSKYLGEIGLDYSKQLYRFRDEQVKIFRYICQRGSEEQKVFSIHSRNAEKDVLKILIETNVKYAVFHWYTGTLDALQEILEAGYYLSLNPSMLRSKKGKEIIKSLPLDRILVETDGPYGSIGRKSIVPNDIPRIYGEFEQFLGVDDFRSIVYQNLNELLVKQMKG</sequence>
<keyword evidence="3 5" id="KW-0378">Hydrolase</keyword>
<dbReference type="PANTHER" id="PTHR46317">
    <property type="entry name" value="HYDROLASE OF PHP SUPERFAMILY-RELATED PROTEIN"/>
    <property type="match status" value="1"/>
</dbReference>
<name>A0A511X0E3_9BACI</name>
<gene>
    <name evidence="5" type="ORF">HAL01_08540</name>
</gene>
<dbReference type="PANTHER" id="PTHR46317:SF1">
    <property type="entry name" value="HYDROLASE, TATD FAMILY"/>
    <property type="match status" value="1"/>
</dbReference>
<dbReference type="GO" id="GO:0016788">
    <property type="term" value="F:hydrolase activity, acting on ester bonds"/>
    <property type="evidence" value="ECO:0007669"/>
    <property type="project" value="InterPro"/>
</dbReference>
<protein>
    <submittedName>
        <fullName evidence="5">Hydrolase</fullName>
    </submittedName>
</protein>
<accession>A0A511X0E3</accession>
<feature type="binding site" evidence="4">
    <location>
        <position position="147"/>
    </location>
    <ligand>
        <name>a divalent metal cation</name>
        <dbReference type="ChEBI" id="CHEBI:60240"/>
        <label>2</label>
    </ligand>
</feature>
<evidence type="ECO:0000256" key="3">
    <source>
        <dbReference type="ARBA" id="ARBA00022801"/>
    </source>
</evidence>
<dbReference type="EMBL" id="BJYE01000007">
    <property type="protein sequence ID" value="GEN56390.1"/>
    <property type="molecule type" value="Genomic_DNA"/>
</dbReference>
<evidence type="ECO:0000256" key="1">
    <source>
        <dbReference type="ARBA" id="ARBA00009275"/>
    </source>
</evidence>
<dbReference type="CDD" id="cd01310">
    <property type="entry name" value="TatD_DNAse"/>
    <property type="match status" value="1"/>
</dbReference>
<dbReference type="RefSeq" id="WP_089802546.1">
    <property type="nucleotide sequence ID" value="NZ_BJYE01000007.1"/>
</dbReference>
<feature type="binding site" evidence="4">
    <location>
        <position position="10"/>
    </location>
    <ligand>
        <name>a divalent metal cation</name>
        <dbReference type="ChEBI" id="CHEBI:60240"/>
        <label>1</label>
    </ligand>
</feature>